<dbReference type="SMART" id="SM00905">
    <property type="entry name" value="FolB"/>
    <property type="match status" value="1"/>
</dbReference>
<keyword evidence="9" id="KW-1185">Reference proteome</keyword>
<dbReference type="PANTHER" id="PTHR42844">
    <property type="entry name" value="DIHYDRONEOPTERIN ALDOLASE 1-RELATED"/>
    <property type="match status" value="1"/>
</dbReference>
<evidence type="ECO:0000256" key="1">
    <source>
        <dbReference type="ARBA" id="ARBA00001353"/>
    </source>
</evidence>
<organism evidence="8 9">
    <name type="scientific">Paraglaciecola algarum</name>
    <dbReference type="NCBI Taxonomy" id="3050085"/>
    <lineage>
        <taxon>Bacteria</taxon>
        <taxon>Pseudomonadati</taxon>
        <taxon>Pseudomonadota</taxon>
        <taxon>Gammaproteobacteria</taxon>
        <taxon>Alteromonadales</taxon>
        <taxon>Alteromonadaceae</taxon>
        <taxon>Paraglaciecola</taxon>
    </lineage>
</organism>
<accession>A0ABS9DAQ8</accession>
<dbReference type="EC" id="4.1.2.25" evidence="6"/>
<evidence type="ECO:0000259" key="7">
    <source>
        <dbReference type="SMART" id="SM00905"/>
    </source>
</evidence>
<comment type="function">
    <text evidence="6">Catalyzes the conversion of 7,8-dihydroneopterin to 6-hydroxymethyl-7,8-dihydropterin.</text>
</comment>
<comment type="pathway">
    <text evidence="2 6">Cofactor biosynthesis; tetrahydrofolate biosynthesis; 2-amino-4-hydroxy-6-hydroxymethyl-7,8-dihydropteridine diphosphate from 7,8-dihydroneopterin triphosphate: step 3/4.</text>
</comment>
<keyword evidence="5 6" id="KW-0456">Lyase</keyword>
<evidence type="ECO:0000256" key="4">
    <source>
        <dbReference type="ARBA" id="ARBA00022909"/>
    </source>
</evidence>
<evidence type="ECO:0000256" key="5">
    <source>
        <dbReference type="ARBA" id="ARBA00023239"/>
    </source>
</evidence>
<dbReference type="CDD" id="cd00534">
    <property type="entry name" value="DHNA_DHNTPE"/>
    <property type="match status" value="1"/>
</dbReference>
<evidence type="ECO:0000256" key="3">
    <source>
        <dbReference type="ARBA" id="ARBA00005708"/>
    </source>
</evidence>
<reference evidence="8 9" key="1">
    <citation type="submission" date="2022-01" db="EMBL/GenBank/DDBJ databases">
        <title>Paraglaciecola sp. G1-23.</title>
        <authorList>
            <person name="Jin M.S."/>
            <person name="Han D.M."/>
            <person name="Kim H.M."/>
            <person name="Jeon C.O."/>
        </authorList>
    </citation>
    <scope>NUCLEOTIDE SEQUENCE [LARGE SCALE GENOMIC DNA]</scope>
    <source>
        <strain evidence="8 9">G1-23</strain>
    </source>
</reference>
<evidence type="ECO:0000256" key="6">
    <source>
        <dbReference type="RuleBase" id="RU362079"/>
    </source>
</evidence>
<comment type="caution">
    <text evidence="8">The sequence shown here is derived from an EMBL/GenBank/DDBJ whole genome shotgun (WGS) entry which is preliminary data.</text>
</comment>
<comment type="similarity">
    <text evidence="3 6">Belongs to the DHNA family.</text>
</comment>
<feature type="domain" description="Dihydroneopterin aldolase/epimerase" evidence="7">
    <location>
        <begin position="4"/>
        <end position="115"/>
    </location>
</feature>
<dbReference type="InterPro" id="IPR006156">
    <property type="entry name" value="Dihydroneopterin_aldolase"/>
</dbReference>
<gene>
    <name evidence="8" type="primary">folB</name>
    <name evidence="8" type="ORF">L0668_18100</name>
</gene>
<evidence type="ECO:0000313" key="9">
    <source>
        <dbReference type="Proteomes" id="UP001521137"/>
    </source>
</evidence>
<protein>
    <recommendedName>
        <fullName evidence="6">7,8-dihydroneopterin aldolase</fullName>
        <ecNumber evidence="6">4.1.2.25</ecNumber>
    </recommendedName>
</protein>
<dbReference type="Proteomes" id="UP001521137">
    <property type="component" value="Unassembled WGS sequence"/>
</dbReference>
<dbReference type="PANTHER" id="PTHR42844:SF1">
    <property type="entry name" value="DIHYDRONEOPTERIN ALDOLASE 1-RELATED"/>
    <property type="match status" value="1"/>
</dbReference>
<proteinExistence type="inferred from homology"/>
<dbReference type="Gene3D" id="3.30.1130.10">
    <property type="match status" value="1"/>
</dbReference>
<dbReference type="RefSeq" id="WP_235314139.1">
    <property type="nucleotide sequence ID" value="NZ_JAKGAS010000013.1"/>
</dbReference>
<dbReference type="Pfam" id="PF02152">
    <property type="entry name" value="FolB"/>
    <property type="match status" value="1"/>
</dbReference>
<name>A0ABS9DAQ8_9ALTE</name>
<sequence>MQKIFIEQLETSSLIGVYDWERKNKQRLLIDIELQADLSTAAKSDDVEDTLNYAQVAATVIFLAQKAEFKLIEALANNLVTGILEQFPLVSFVKLKLSKPDILSNAKNVAVEFSKGQEV</sequence>
<evidence type="ECO:0000256" key="2">
    <source>
        <dbReference type="ARBA" id="ARBA00005013"/>
    </source>
</evidence>
<dbReference type="SUPFAM" id="SSF55620">
    <property type="entry name" value="Tetrahydrobiopterin biosynthesis enzymes-like"/>
    <property type="match status" value="1"/>
</dbReference>
<keyword evidence="4 6" id="KW-0289">Folate biosynthesis</keyword>
<dbReference type="NCBIfam" id="TIGR00525">
    <property type="entry name" value="folB"/>
    <property type="match status" value="1"/>
</dbReference>
<dbReference type="InterPro" id="IPR043133">
    <property type="entry name" value="GTP-CH-I_C/QueF"/>
</dbReference>
<evidence type="ECO:0000313" key="8">
    <source>
        <dbReference type="EMBL" id="MCF2950037.1"/>
    </source>
</evidence>
<dbReference type="InterPro" id="IPR006157">
    <property type="entry name" value="FolB_dom"/>
</dbReference>
<dbReference type="NCBIfam" id="TIGR00526">
    <property type="entry name" value="folB_dom"/>
    <property type="match status" value="1"/>
</dbReference>
<dbReference type="EMBL" id="JAKGAS010000013">
    <property type="protein sequence ID" value="MCF2950037.1"/>
    <property type="molecule type" value="Genomic_DNA"/>
</dbReference>
<comment type="catalytic activity">
    <reaction evidence="1 6">
        <text>7,8-dihydroneopterin = 6-hydroxymethyl-7,8-dihydropterin + glycolaldehyde</text>
        <dbReference type="Rhea" id="RHEA:10540"/>
        <dbReference type="ChEBI" id="CHEBI:17001"/>
        <dbReference type="ChEBI" id="CHEBI:17071"/>
        <dbReference type="ChEBI" id="CHEBI:44841"/>
        <dbReference type="EC" id="4.1.2.25"/>
    </reaction>
</comment>
<dbReference type="GO" id="GO:0004150">
    <property type="term" value="F:dihydroneopterin aldolase activity"/>
    <property type="evidence" value="ECO:0007669"/>
    <property type="project" value="UniProtKB-EC"/>
</dbReference>